<evidence type="ECO:0000313" key="4">
    <source>
        <dbReference type="Proteomes" id="UP000465305"/>
    </source>
</evidence>
<name>A0A7I9Y6K6_MYCAL</name>
<organism evidence="3 4">
    <name type="scientific">Mycolicibacter algericus</name>
    <name type="common">Mycobacterium algericum</name>
    <dbReference type="NCBI Taxonomy" id="1288388"/>
    <lineage>
        <taxon>Bacteria</taxon>
        <taxon>Bacillati</taxon>
        <taxon>Actinomycetota</taxon>
        <taxon>Actinomycetes</taxon>
        <taxon>Mycobacteriales</taxon>
        <taxon>Mycobacteriaceae</taxon>
        <taxon>Mycolicibacter</taxon>
    </lineage>
</organism>
<accession>A0A7I9Y6K6</accession>
<keyword evidence="2" id="KW-0472">Membrane</keyword>
<keyword evidence="2" id="KW-0812">Transmembrane</keyword>
<gene>
    <name evidence="3" type="ORF">MALGJ_09960</name>
</gene>
<keyword evidence="1" id="KW-0175">Coiled coil</keyword>
<feature type="transmembrane region" description="Helical" evidence="2">
    <location>
        <begin position="43"/>
        <end position="62"/>
    </location>
</feature>
<evidence type="ECO:0000313" key="3">
    <source>
        <dbReference type="EMBL" id="GFG84320.1"/>
    </source>
</evidence>
<dbReference type="Proteomes" id="UP000465305">
    <property type="component" value="Unassembled WGS sequence"/>
</dbReference>
<evidence type="ECO:0000256" key="2">
    <source>
        <dbReference type="SAM" id="Phobius"/>
    </source>
</evidence>
<keyword evidence="2" id="KW-1133">Transmembrane helix</keyword>
<dbReference type="EMBL" id="BLKY01000001">
    <property type="protein sequence ID" value="GFG84320.1"/>
    <property type="molecule type" value="Genomic_DNA"/>
</dbReference>
<evidence type="ECO:0000256" key="1">
    <source>
        <dbReference type="SAM" id="Coils"/>
    </source>
</evidence>
<protein>
    <submittedName>
        <fullName evidence="3">Uncharacterized protein</fullName>
    </submittedName>
</protein>
<sequence>MLRPWRTATVVLTVATLMLGVVVAVQAAMLHARGWRIALGSVPEWLAAFGTFAAFGALLIAAREWRAGQDERRSLEDERRAADAERRALAATREAERQDNEVSQARLIIVEHVPYEDRTWGGSDPPPPSQRQVVIRNRSTAPVFHLHIEDHPSGNDDVYVFQNFAHARGRPADIPVLAADDATAAITVAGNAGEAPSTEYVEFTFTDARGTNWRRIGSNQPVRLIGD</sequence>
<proteinExistence type="predicted"/>
<comment type="caution">
    <text evidence="3">The sequence shown here is derived from an EMBL/GenBank/DDBJ whole genome shotgun (WGS) entry which is preliminary data.</text>
</comment>
<feature type="coiled-coil region" evidence="1">
    <location>
        <begin position="72"/>
        <end position="101"/>
    </location>
</feature>
<dbReference type="AlphaFoldDB" id="A0A7I9Y6K6"/>
<reference evidence="3 4" key="1">
    <citation type="journal article" date="2019" name="Emerg. Microbes Infect.">
        <title>Comprehensive subspecies identification of 175 nontuberculous mycobacteria species based on 7547 genomic profiles.</title>
        <authorList>
            <person name="Matsumoto Y."/>
            <person name="Kinjo T."/>
            <person name="Motooka D."/>
            <person name="Nabeya D."/>
            <person name="Jung N."/>
            <person name="Uechi K."/>
            <person name="Horii T."/>
            <person name="Iida T."/>
            <person name="Fujita J."/>
            <person name="Nakamura S."/>
        </authorList>
    </citation>
    <scope>NUCLEOTIDE SEQUENCE [LARGE SCALE GENOMIC DNA]</scope>
    <source>
        <strain evidence="3 4">JCM 30723</strain>
    </source>
</reference>